<dbReference type="EMBL" id="CAJNXB010004327">
    <property type="protein sequence ID" value="CAF3370947.1"/>
    <property type="molecule type" value="Genomic_DNA"/>
</dbReference>
<name>A0A820FAV0_9BILA</name>
<evidence type="ECO:0000313" key="1">
    <source>
        <dbReference type="EMBL" id="CAF3370947.1"/>
    </source>
</evidence>
<dbReference type="Proteomes" id="UP000663851">
    <property type="component" value="Unassembled WGS sequence"/>
</dbReference>
<dbReference type="Proteomes" id="UP000663862">
    <property type="component" value="Unassembled WGS sequence"/>
</dbReference>
<comment type="caution">
    <text evidence="3">The sequence shown here is derived from an EMBL/GenBank/DDBJ whole genome shotgun (WGS) entry which is preliminary data.</text>
</comment>
<sequence>MSSTMRNVMHNIEYISKEEQIDQESDGVTECPIFQWKVGDVCHDADCNSVEVSDDIGQENVKVVDDDEVFTEIESTDAGNSDADLLKAPVFSKGGAIHFLGTLNQSSLVDSSVEFKKKKRSSKDEYDNANADGDTIRMKNMDDSAQRSSHFIYSFRKRQRVEPENETKVSEKLVVGNRMVKEAVEYENENGPYDLQRCSEKFDVINGVSIQEISHILDLKSCSIKKMPAKNCNFHVP</sequence>
<evidence type="ECO:0000313" key="5">
    <source>
        <dbReference type="Proteomes" id="UP000663862"/>
    </source>
</evidence>
<evidence type="ECO:0000313" key="4">
    <source>
        <dbReference type="EMBL" id="CAF4327477.1"/>
    </source>
</evidence>
<accession>A0A820FAV0</accession>
<protein>
    <submittedName>
        <fullName evidence="3">Uncharacterized protein</fullName>
    </submittedName>
</protein>
<reference evidence="3" key="1">
    <citation type="submission" date="2021-02" db="EMBL/GenBank/DDBJ databases">
        <authorList>
            <person name="Nowell W R."/>
        </authorList>
    </citation>
    <scope>NUCLEOTIDE SEQUENCE</scope>
</reference>
<dbReference type="Proteomes" id="UP000663825">
    <property type="component" value="Unassembled WGS sequence"/>
</dbReference>
<organism evidence="3 5">
    <name type="scientific">Rotaria socialis</name>
    <dbReference type="NCBI Taxonomy" id="392032"/>
    <lineage>
        <taxon>Eukaryota</taxon>
        <taxon>Metazoa</taxon>
        <taxon>Spiralia</taxon>
        <taxon>Gnathifera</taxon>
        <taxon>Rotifera</taxon>
        <taxon>Eurotatoria</taxon>
        <taxon>Bdelloidea</taxon>
        <taxon>Philodinida</taxon>
        <taxon>Philodinidae</taxon>
        <taxon>Rotaria</taxon>
    </lineage>
</organism>
<proteinExistence type="predicted"/>
<dbReference type="EMBL" id="CAJOBO010001026">
    <property type="protein sequence ID" value="CAF4327477.1"/>
    <property type="molecule type" value="Genomic_DNA"/>
</dbReference>
<dbReference type="AlphaFoldDB" id="A0A820FAV0"/>
<evidence type="ECO:0000313" key="2">
    <source>
        <dbReference type="EMBL" id="CAF3395048.1"/>
    </source>
</evidence>
<gene>
    <name evidence="4" type="ORF">HFQ381_LOCUS15229</name>
    <name evidence="2" type="ORF">LUA448_LOCUS17028</name>
    <name evidence="1" type="ORF">TIS948_LOCUS25052</name>
    <name evidence="3" type="ORF">TSG867_LOCUS3568</name>
</gene>
<dbReference type="EMBL" id="CAJOBQ010000107">
    <property type="protein sequence ID" value="CAF4258771.1"/>
    <property type="molecule type" value="Genomic_DNA"/>
</dbReference>
<dbReference type="Proteomes" id="UP000663833">
    <property type="component" value="Unassembled WGS sequence"/>
</dbReference>
<evidence type="ECO:0000313" key="3">
    <source>
        <dbReference type="EMBL" id="CAF4258771.1"/>
    </source>
</evidence>
<dbReference type="EMBL" id="CAJNYD010002147">
    <property type="protein sequence ID" value="CAF3395048.1"/>
    <property type="molecule type" value="Genomic_DNA"/>
</dbReference>